<feature type="compositionally biased region" description="Basic and acidic residues" evidence="1">
    <location>
        <begin position="50"/>
        <end position="59"/>
    </location>
</feature>
<evidence type="ECO:0000313" key="2">
    <source>
        <dbReference type="EMBL" id="BAD62250.1"/>
    </source>
</evidence>
<proteinExistence type="predicted"/>
<reference evidence="3" key="2">
    <citation type="journal article" date="2008" name="Nucleic Acids Res.">
        <title>The rice annotation project database (RAP-DB): 2008 update.</title>
        <authorList>
            <consortium name="The rice annotation project (RAP)"/>
        </authorList>
    </citation>
    <scope>GENOME REANNOTATION</scope>
    <source>
        <strain evidence="3">cv. Nipponbare</strain>
    </source>
</reference>
<feature type="region of interest" description="Disordered" evidence="1">
    <location>
        <begin position="1"/>
        <end position="59"/>
    </location>
</feature>
<name>Q5Z4T2_ORYSJ</name>
<evidence type="ECO:0000256" key="1">
    <source>
        <dbReference type="SAM" id="MobiDB-lite"/>
    </source>
</evidence>
<sequence length="59" mass="6106">MTGGPHPSARVAGGPACQRRARGEGPMGRGGEEREGGGVGPSRPKKGRGEKKTSFRDVF</sequence>
<dbReference type="AlphaFoldDB" id="Q5Z4T2"/>
<dbReference type="EMBL" id="AP005932">
    <property type="protein sequence ID" value="BAD62250.1"/>
    <property type="molecule type" value="Genomic_DNA"/>
</dbReference>
<evidence type="ECO:0000313" key="3">
    <source>
        <dbReference type="Proteomes" id="UP000000763"/>
    </source>
</evidence>
<reference evidence="3" key="1">
    <citation type="journal article" date="2005" name="Nature">
        <title>The map-based sequence of the rice genome.</title>
        <authorList>
            <consortium name="International rice genome sequencing project (IRGSP)"/>
            <person name="Matsumoto T."/>
            <person name="Wu J."/>
            <person name="Kanamori H."/>
            <person name="Katayose Y."/>
            <person name="Fujisawa M."/>
            <person name="Namiki N."/>
            <person name="Mizuno H."/>
            <person name="Yamamoto K."/>
            <person name="Antonio B.A."/>
            <person name="Baba T."/>
            <person name="Sakata K."/>
            <person name="Nagamura Y."/>
            <person name="Aoki H."/>
            <person name="Arikawa K."/>
            <person name="Arita K."/>
            <person name="Bito T."/>
            <person name="Chiden Y."/>
            <person name="Fujitsuka N."/>
            <person name="Fukunaka R."/>
            <person name="Hamada M."/>
            <person name="Harada C."/>
            <person name="Hayashi A."/>
            <person name="Hijishita S."/>
            <person name="Honda M."/>
            <person name="Hosokawa S."/>
            <person name="Ichikawa Y."/>
            <person name="Idonuma A."/>
            <person name="Iijima M."/>
            <person name="Ikeda M."/>
            <person name="Ikeno M."/>
            <person name="Ito K."/>
            <person name="Ito S."/>
            <person name="Ito T."/>
            <person name="Ito Y."/>
            <person name="Ito Y."/>
            <person name="Iwabuchi A."/>
            <person name="Kamiya K."/>
            <person name="Karasawa W."/>
            <person name="Kurita K."/>
            <person name="Katagiri S."/>
            <person name="Kikuta A."/>
            <person name="Kobayashi H."/>
            <person name="Kobayashi N."/>
            <person name="Machita K."/>
            <person name="Maehara T."/>
            <person name="Masukawa M."/>
            <person name="Mizubayashi T."/>
            <person name="Mukai Y."/>
            <person name="Nagasaki H."/>
            <person name="Nagata Y."/>
            <person name="Naito S."/>
            <person name="Nakashima M."/>
            <person name="Nakama Y."/>
            <person name="Nakamichi Y."/>
            <person name="Nakamura M."/>
            <person name="Meguro A."/>
            <person name="Negishi M."/>
            <person name="Ohta I."/>
            <person name="Ohta T."/>
            <person name="Okamoto M."/>
            <person name="Ono N."/>
            <person name="Saji S."/>
            <person name="Sakaguchi M."/>
            <person name="Sakai K."/>
            <person name="Shibata M."/>
            <person name="Shimokawa T."/>
            <person name="Song J."/>
            <person name="Takazaki Y."/>
            <person name="Terasawa K."/>
            <person name="Tsugane M."/>
            <person name="Tsuji K."/>
            <person name="Ueda S."/>
            <person name="Waki K."/>
            <person name="Yamagata H."/>
            <person name="Yamamoto M."/>
            <person name="Yamamoto S."/>
            <person name="Yamane H."/>
            <person name="Yoshiki S."/>
            <person name="Yoshihara R."/>
            <person name="Yukawa K."/>
            <person name="Zhong H."/>
            <person name="Yano M."/>
            <person name="Yuan Q."/>
            <person name="Ouyang S."/>
            <person name="Liu J."/>
            <person name="Jones K.M."/>
            <person name="Gansberger K."/>
            <person name="Moffat K."/>
            <person name="Hill J."/>
            <person name="Bera J."/>
            <person name="Fadrosh D."/>
            <person name="Jin S."/>
            <person name="Johri S."/>
            <person name="Kim M."/>
            <person name="Overton L."/>
            <person name="Reardon M."/>
            <person name="Tsitrin T."/>
            <person name="Vuong H."/>
            <person name="Weaver B."/>
            <person name="Ciecko A."/>
            <person name="Tallon L."/>
            <person name="Jackson J."/>
            <person name="Pai G."/>
            <person name="Aken S.V."/>
            <person name="Utterback T."/>
            <person name="Reidmuller S."/>
            <person name="Feldblyum T."/>
            <person name="Hsiao J."/>
            <person name="Zismann V."/>
            <person name="Iobst S."/>
            <person name="de Vazeille A.R."/>
            <person name="Buell C.R."/>
            <person name="Ying K."/>
            <person name="Li Y."/>
            <person name="Lu T."/>
            <person name="Huang Y."/>
            <person name="Zhao Q."/>
            <person name="Feng Q."/>
            <person name="Zhang L."/>
            <person name="Zhu J."/>
            <person name="Weng Q."/>
            <person name="Mu J."/>
            <person name="Lu Y."/>
            <person name="Fan D."/>
            <person name="Liu Y."/>
            <person name="Guan J."/>
            <person name="Zhang Y."/>
            <person name="Yu S."/>
            <person name="Liu X."/>
            <person name="Zhang Y."/>
            <person name="Hong G."/>
            <person name="Han B."/>
            <person name="Choisne N."/>
            <person name="Demange N."/>
            <person name="Orjeda G."/>
            <person name="Samain S."/>
            <person name="Cattolico L."/>
            <person name="Pelletier E."/>
            <person name="Couloux A."/>
            <person name="Segurens B."/>
            <person name="Wincker P."/>
            <person name="D'Hont A."/>
            <person name="Scarpelli C."/>
            <person name="Weissenbach J."/>
            <person name="Salanoubat M."/>
            <person name="Quetier F."/>
            <person name="Yu Y."/>
            <person name="Kim H.R."/>
            <person name="Rambo T."/>
            <person name="Currie J."/>
            <person name="Collura K."/>
            <person name="Luo M."/>
            <person name="Yang T."/>
            <person name="Ammiraju J.S.S."/>
            <person name="Engler F."/>
            <person name="Soderlund C."/>
            <person name="Wing R.A."/>
            <person name="Palmer L.E."/>
            <person name="de la Bastide M."/>
            <person name="Spiegel L."/>
            <person name="Nascimento L."/>
            <person name="Zutavern T."/>
            <person name="O'Shaughnessy A."/>
            <person name="Dike S."/>
            <person name="Dedhia N."/>
            <person name="Preston R."/>
            <person name="Balija V."/>
            <person name="McCombie W.R."/>
            <person name="Chow T."/>
            <person name="Chen H."/>
            <person name="Chung M."/>
            <person name="Chen C."/>
            <person name="Shaw J."/>
            <person name="Wu H."/>
            <person name="Hsiao K."/>
            <person name="Chao Y."/>
            <person name="Chu M."/>
            <person name="Cheng C."/>
            <person name="Hour A."/>
            <person name="Lee P."/>
            <person name="Lin S."/>
            <person name="Lin Y."/>
            <person name="Liou J."/>
            <person name="Liu S."/>
            <person name="Hsing Y."/>
            <person name="Raghuvanshi S."/>
            <person name="Mohanty A."/>
            <person name="Bharti A.K."/>
            <person name="Gaur A."/>
            <person name="Gupta V."/>
            <person name="Kumar D."/>
            <person name="Ravi V."/>
            <person name="Vij S."/>
            <person name="Kapur A."/>
            <person name="Khurana P."/>
            <person name="Khurana P."/>
            <person name="Khurana J.P."/>
            <person name="Tyagi A.K."/>
            <person name="Gaikwad K."/>
            <person name="Singh A."/>
            <person name="Dalal V."/>
            <person name="Srivastava S."/>
            <person name="Dixit A."/>
            <person name="Pal A.K."/>
            <person name="Ghazi I.A."/>
            <person name="Yadav M."/>
            <person name="Pandit A."/>
            <person name="Bhargava A."/>
            <person name="Sureshbabu K."/>
            <person name="Batra K."/>
            <person name="Sharma T.R."/>
            <person name="Mohapatra T."/>
            <person name="Singh N.K."/>
            <person name="Messing J."/>
            <person name="Nelson A.B."/>
            <person name="Fuks G."/>
            <person name="Kavchok S."/>
            <person name="Keizer G."/>
            <person name="Linton E."/>
            <person name="Llaca V."/>
            <person name="Song R."/>
            <person name="Tanyolac B."/>
            <person name="Young S."/>
            <person name="Ho-Il K."/>
            <person name="Hahn J.H."/>
            <person name="Sangsakoo G."/>
            <person name="Vanavichit A."/>
            <person name="de Mattos Luiz.A.T."/>
            <person name="Zimmer P.D."/>
            <person name="Malone G."/>
            <person name="Dellagostin O."/>
            <person name="de Oliveira A.C."/>
            <person name="Bevan M."/>
            <person name="Bancroft I."/>
            <person name="Minx P."/>
            <person name="Cordum H."/>
            <person name="Wilson R."/>
            <person name="Cheng Z."/>
            <person name="Jin W."/>
            <person name="Jiang J."/>
            <person name="Leong S.A."/>
            <person name="Iwama H."/>
            <person name="Gojobori T."/>
            <person name="Itoh T."/>
            <person name="Niimura Y."/>
            <person name="Fujii Y."/>
            <person name="Habara T."/>
            <person name="Sakai H."/>
            <person name="Sato Y."/>
            <person name="Wilson G."/>
            <person name="Kumar K."/>
            <person name="McCouch S."/>
            <person name="Juretic N."/>
            <person name="Hoen D."/>
            <person name="Wright S."/>
            <person name="Bruskiewich R."/>
            <person name="Bureau T."/>
            <person name="Miyao A."/>
            <person name="Hirochika H."/>
            <person name="Nishikawa T."/>
            <person name="Kadowaki K."/>
            <person name="Sugiura M."/>
            <person name="Burr B."/>
            <person name="Sasaki T."/>
        </authorList>
    </citation>
    <scope>NUCLEOTIDE SEQUENCE [LARGE SCALE GENOMIC DNA]</scope>
    <source>
        <strain evidence="3">cv. Nipponbare</strain>
    </source>
</reference>
<accession>Q5Z4T2</accession>
<gene>
    <name evidence="2" type="primary">P0597A07.21</name>
</gene>
<organism evidence="2 3">
    <name type="scientific">Oryza sativa subsp. japonica</name>
    <name type="common">Rice</name>
    <dbReference type="NCBI Taxonomy" id="39947"/>
    <lineage>
        <taxon>Eukaryota</taxon>
        <taxon>Viridiplantae</taxon>
        <taxon>Streptophyta</taxon>
        <taxon>Embryophyta</taxon>
        <taxon>Tracheophyta</taxon>
        <taxon>Spermatophyta</taxon>
        <taxon>Magnoliopsida</taxon>
        <taxon>Liliopsida</taxon>
        <taxon>Poales</taxon>
        <taxon>Poaceae</taxon>
        <taxon>BOP clade</taxon>
        <taxon>Oryzoideae</taxon>
        <taxon>Oryzeae</taxon>
        <taxon>Oryzinae</taxon>
        <taxon>Oryza</taxon>
        <taxon>Oryza sativa</taxon>
    </lineage>
</organism>
<dbReference type="Proteomes" id="UP000000763">
    <property type="component" value="Chromosome 6"/>
</dbReference>
<protein>
    <submittedName>
        <fullName evidence="2">Uncharacterized protein</fullName>
    </submittedName>
</protein>